<accession>A0AAV8ZN62</accession>
<protein>
    <submittedName>
        <fullName evidence="1">Uncharacterized protein</fullName>
    </submittedName>
</protein>
<dbReference type="PANTHER" id="PTHR20371">
    <property type="entry name" value="ENOLASE-PHOSPHATASE E1"/>
    <property type="match status" value="1"/>
</dbReference>
<comment type="caution">
    <text evidence="1">The sequence shown here is derived from an EMBL/GenBank/DDBJ whole genome shotgun (WGS) entry which is preliminary data.</text>
</comment>
<dbReference type="Gene3D" id="1.10.720.60">
    <property type="match status" value="1"/>
</dbReference>
<dbReference type="PANTHER" id="PTHR20371:SF1">
    <property type="entry name" value="ENOLASE-PHOSPHATASE E1"/>
    <property type="match status" value="1"/>
</dbReference>
<dbReference type="GO" id="GO:0043874">
    <property type="term" value="F:acireductone synthase activity"/>
    <property type="evidence" value="ECO:0007669"/>
    <property type="project" value="TreeGrafter"/>
</dbReference>
<name>A0AAV8ZN62_9CUCU</name>
<proteinExistence type="predicted"/>
<evidence type="ECO:0000313" key="1">
    <source>
        <dbReference type="EMBL" id="KAJ8966773.1"/>
    </source>
</evidence>
<sequence>MPKQAETLFPYVTKQAEDFLKTHWENDAVKEAVKILKDSELDLAGATTAVKEFTEQNSENKGLKTIQGLIYKKGYENGDLKAQ</sequence>
<dbReference type="EMBL" id="JANEYF010000940">
    <property type="protein sequence ID" value="KAJ8966773.1"/>
    <property type="molecule type" value="Genomic_DNA"/>
</dbReference>
<reference evidence="1" key="1">
    <citation type="journal article" date="2023" name="Insect Mol. Biol.">
        <title>Genome sequencing provides insights into the evolution of gene families encoding plant cell wall-degrading enzymes in longhorned beetles.</title>
        <authorList>
            <person name="Shin N.R."/>
            <person name="Okamura Y."/>
            <person name="Kirsch R."/>
            <person name="Pauchet Y."/>
        </authorList>
    </citation>
    <scope>NUCLEOTIDE SEQUENCE</scope>
    <source>
        <strain evidence="1">RBIC_L_NR</strain>
    </source>
</reference>
<keyword evidence="2" id="KW-1185">Reference proteome</keyword>
<evidence type="ECO:0000313" key="2">
    <source>
        <dbReference type="Proteomes" id="UP001162156"/>
    </source>
</evidence>
<dbReference type="Proteomes" id="UP001162156">
    <property type="component" value="Unassembled WGS sequence"/>
</dbReference>
<gene>
    <name evidence="1" type="ORF">NQ314_003311</name>
</gene>
<organism evidence="1 2">
    <name type="scientific">Rhamnusium bicolor</name>
    <dbReference type="NCBI Taxonomy" id="1586634"/>
    <lineage>
        <taxon>Eukaryota</taxon>
        <taxon>Metazoa</taxon>
        <taxon>Ecdysozoa</taxon>
        <taxon>Arthropoda</taxon>
        <taxon>Hexapoda</taxon>
        <taxon>Insecta</taxon>
        <taxon>Pterygota</taxon>
        <taxon>Neoptera</taxon>
        <taxon>Endopterygota</taxon>
        <taxon>Coleoptera</taxon>
        <taxon>Polyphaga</taxon>
        <taxon>Cucujiformia</taxon>
        <taxon>Chrysomeloidea</taxon>
        <taxon>Cerambycidae</taxon>
        <taxon>Lepturinae</taxon>
        <taxon>Rhagiini</taxon>
        <taxon>Rhamnusium</taxon>
    </lineage>
</organism>
<dbReference type="GO" id="GO:0019509">
    <property type="term" value="P:L-methionine salvage from methylthioadenosine"/>
    <property type="evidence" value="ECO:0007669"/>
    <property type="project" value="TreeGrafter"/>
</dbReference>
<dbReference type="AlphaFoldDB" id="A0AAV8ZN62"/>